<proteinExistence type="predicted"/>
<dbReference type="AlphaFoldDB" id="A0A6J6VS57"/>
<name>A0A6J6VS57_9ZZZZ</name>
<organism evidence="1">
    <name type="scientific">freshwater metagenome</name>
    <dbReference type="NCBI Taxonomy" id="449393"/>
    <lineage>
        <taxon>unclassified sequences</taxon>
        <taxon>metagenomes</taxon>
        <taxon>ecological metagenomes</taxon>
    </lineage>
</organism>
<evidence type="ECO:0000313" key="1">
    <source>
        <dbReference type="EMBL" id="CAB4774216.1"/>
    </source>
</evidence>
<protein>
    <submittedName>
        <fullName evidence="1">Unannotated protein</fullName>
    </submittedName>
</protein>
<sequence>MANPNAALYEEILEDFATKPTLFSATDNLENMERALFILNADPTVTLVRYHSYSDMPTFVYELEGRQTWILIDRIAHGRTKIVVRSADSLDAVSDAIALASGLGRDDESWGGVRTTAAPYDDNPFCDEEF</sequence>
<dbReference type="EMBL" id="CAFAAB010000004">
    <property type="protein sequence ID" value="CAB4774216.1"/>
    <property type="molecule type" value="Genomic_DNA"/>
</dbReference>
<accession>A0A6J6VS57</accession>
<gene>
    <name evidence="1" type="ORF">UFOPK2958_00092</name>
</gene>
<reference evidence="1" key="1">
    <citation type="submission" date="2020-05" db="EMBL/GenBank/DDBJ databases">
        <authorList>
            <person name="Chiriac C."/>
            <person name="Salcher M."/>
            <person name="Ghai R."/>
            <person name="Kavagutti S V."/>
        </authorList>
    </citation>
    <scope>NUCLEOTIDE SEQUENCE</scope>
</reference>